<keyword evidence="2" id="KW-1185">Reference proteome</keyword>
<dbReference type="Pfam" id="PF08282">
    <property type="entry name" value="Hydrolase_3"/>
    <property type="match status" value="1"/>
</dbReference>
<dbReference type="Gene3D" id="3.30.1240.10">
    <property type="match status" value="1"/>
</dbReference>
<dbReference type="SUPFAM" id="SSF56784">
    <property type="entry name" value="HAD-like"/>
    <property type="match status" value="1"/>
</dbReference>
<comment type="caution">
    <text evidence="1">The sequence shown here is derived from an EMBL/GenBank/DDBJ whole genome shotgun (WGS) entry which is preliminary data.</text>
</comment>
<dbReference type="InterPro" id="IPR036412">
    <property type="entry name" value="HAD-like_sf"/>
</dbReference>
<sequence length="226" mass="24396">MGPWCADVLPHLGSRLPQIYLQGLLINCHDEGILYSRQLEEDIILEAIAFAEQHGLTLTAYCGDRIMCKERDEQSDRLIWYKEPTPEGIGPLQPHVGRLPIYKLIFMQEANRIIELRPQVEAMFAGRASLTTAISGMLEVLPLGASKGTGVAWLLDRLGVDPAACLALGDGENDVEMLQLAGLGVAMGNAGPPVLAVADAVTASNDEDGVARAIERFVLAPRGITL</sequence>
<dbReference type="InterPro" id="IPR006379">
    <property type="entry name" value="HAD-SF_hydro_IIB"/>
</dbReference>
<accession>A0A2P6V5Y3</accession>
<dbReference type="InterPro" id="IPR002036">
    <property type="entry name" value="YbeY"/>
</dbReference>
<protein>
    <submittedName>
        <fullName evidence="1">Haloacid dehalogenase-like hydrolase</fullName>
    </submittedName>
</protein>
<organism evidence="1 2">
    <name type="scientific">Micractinium conductrix</name>
    <dbReference type="NCBI Taxonomy" id="554055"/>
    <lineage>
        <taxon>Eukaryota</taxon>
        <taxon>Viridiplantae</taxon>
        <taxon>Chlorophyta</taxon>
        <taxon>core chlorophytes</taxon>
        <taxon>Trebouxiophyceae</taxon>
        <taxon>Chlorellales</taxon>
        <taxon>Chlorellaceae</taxon>
        <taxon>Chlorella clade</taxon>
        <taxon>Micractinium</taxon>
    </lineage>
</organism>
<evidence type="ECO:0000313" key="2">
    <source>
        <dbReference type="Proteomes" id="UP000239649"/>
    </source>
</evidence>
<dbReference type="PANTHER" id="PTHR46986:SF3">
    <property type="entry name" value="HALOACID DEHALOGENASE-LIKE HYDROLASE (HAD) FAMILY PROTEIN"/>
    <property type="match status" value="1"/>
</dbReference>
<dbReference type="STRING" id="554055.A0A2P6V5Y3"/>
<dbReference type="PROSITE" id="PS01229">
    <property type="entry name" value="COF_2"/>
    <property type="match status" value="1"/>
</dbReference>
<dbReference type="OrthoDB" id="27226at2759"/>
<dbReference type="Proteomes" id="UP000239649">
    <property type="component" value="Unassembled WGS sequence"/>
</dbReference>
<name>A0A2P6V5Y3_9CHLO</name>
<reference evidence="1 2" key="1">
    <citation type="journal article" date="2018" name="Plant J.">
        <title>Genome sequences of Chlorella sorokiniana UTEX 1602 and Micractinium conductrix SAG 241.80: implications to maltose excretion by a green alga.</title>
        <authorList>
            <person name="Arriola M.B."/>
            <person name="Velmurugan N."/>
            <person name="Zhang Y."/>
            <person name="Plunkett M.H."/>
            <person name="Hondzo H."/>
            <person name="Barney B.M."/>
        </authorList>
    </citation>
    <scope>NUCLEOTIDE SEQUENCE [LARGE SCALE GENOMIC DNA]</scope>
    <source>
        <strain evidence="1 2">SAG 241.80</strain>
    </source>
</reference>
<dbReference type="Gene3D" id="3.40.50.1000">
    <property type="entry name" value="HAD superfamily/HAD-like"/>
    <property type="match status" value="1"/>
</dbReference>
<dbReference type="AlphaFoldDB" id="A0A2P6V5Y3"/>
<gene>
    <name evidence="1" type="ORF">C2E20_6994</name>
</gene>
<dbReference type="GO" id="GO:0004222">
    <property type="term" value="F:metalloendopeptidase activity"/>
    <property type="evidence" value="ECO:0007669"/>
    <property type="project" value="InterPro"/>
</dbReference>
<dbReference type="EMBL" id="LHPF02000026">
    <property type="protein sequence ID" value="PSC69494.1"/>
    <property type="molecule type" value="Genomic_DNA"/>
</dbReference>
<dbReference type="NCBIfam" id="TIGR01484">
    <property type="entry name" value="HAD-SF-IIB"/>
    <property type="match status" value="1"/>
</dbReference>
<dbReference type="GO" id="GO:0006364">
    <property type="term" value="P:rRNA processing"/>
    <property type="evidence" value="ECO:0007669"/>
    <property type="project" value="InterPro"/>
</dbReference>
<proteinExistence type="predicted"/>
<evidence type="ECO:0000313" key="1">
    <source>
        <dbReference type="EMBL" id="PSC69494.1"/>
    </source>
</evidence>
<dbReference type="InterPro" id="IPR023214">
    <property type="entry name" value="HAD_sf"/>
</dbReference>
<dbReference type="PANTHER" id="PTHR46986">
    <property type="entry name" value="ENDORIBONUCLEASE YBEY, CHLOROPLASTIC"/>
    <property type="match status" value="1"/>
</dbReference>